<dbReference type="EMBL" id="JAIOIU010000080">
    <property type="protein sequence ID" value="MBZ0159738.1"/>
    <property type="molecule type" value="Genomic_DNA"/>
</dbReference>
<accession>A0AAJ1AHI3</accession>
<sequence length="249" mass="26603">MISRVPVFIGVVLGVVFIVGCEKREMHVKTVNVSASTIYCHFDPSCAVNSTDSTTTPIPMQAGGTALLHSRTFAGRPGTPASGLYGYEYRLDLEKASETMVEVEGVAIKHRPCLLTMSLEFGPIVDTLDYDGDGKAGDLIYVVTSGGPGTIRPGAVHRWRNKLIVNFDTPVCVGPPGDQGHSSYLFGLASTEPPTSAEATVKETAGLAAAPVKYEQLPRASKLDQYPYYKVPVRAPRTNTAPEPEDSGS</sequence>
<name>A0AAJ1AHI3_9BACT</name>
<reference evidence="1 2" key="1">
    <citation type="journal article" date="2021" name="bioRxiv">
        <title>Unraveling nitrogen, sulfur and carbon metabolic pathways and microbial community transcriptional responses to substrate deprivation and toxicity stresses in a bioreactor mimicking anoxic brackish coastal sediment conditions.</title>
        <authorList>
            <person name="Martins P.D."/>
            <person name="Echeveste M.J."/>
            <person name="Arshad A."/>
            <person name="Kurth J."/>
            <person name="Ouboter H."/>
            <person name="Jetten M.S.M."/>
            <person name="Welte C.U."/>
        </authorList>
    </citation>
    <scope>NUCLEOTIDE SEQUENCE [LARGE SCALE GENOMIC DNA]</scope>
    <source>
        <strain evidence="1">MAG_38</strain>
    </source>
</reference>
<dbReference type="Proteomes" id="UP001197609">
    <property type="component" value="Unassembled WGS sequence"/>
</dbReference>
<dbReference type="AlphaFoldDB" id="A0AAJ1AHI3"/>
<comment type="caution">
    <text evidence="1">The sequence shown here is derived from an EMBL/GenBank/DDBJ whole genome shotgun (WGS) entry which is preliminary data.</text>
</comment>
<evidence type="ECO:0000313" key="2">
    <source>
        <dbReference type="Proteomes" id="UP001197609"/>
    </source>
</evidence>
<evidence type="ECO:0008006" key="3">
    <source>
        <dbReference type="Google" id="ProtNLM"/>
    </source>
</evidence>
<gene>
    <name evidence="1" type="ORF">K8G79_06355</name>
</gene>
<organism evidence="1 2">
    <name type="scientific">Candidatus Methylomirabilis tolerans</name>
    <dbReference type="NCBI Taxonomy" id="3123416"/>
    <lineage>
        <taxon>Bacteria</taxon>
        <taxon>Candidatus Methylomirabilota</taxon>
        <taxon>Candidatus Methylomirabilia</taxon>
        <taxon>Candidatus Methylomirabilales</taxon>
        <taxon>Candidatus Methylomirabilaceae</taxon>
        <taxon>Candidatus Methylomirabilis</taxon>
    </lineage>
</organism>
<proteinExistence type="predicted"/>
<protein>
    <recommendedName>
        <fullName evidence="3">Lipoprotein</fullName>
    </recommendedName>
</protein>
<dbReference type="PROSITE" id="PS51257">
    <property type="entry name" value="PROKAR_LIPOPROTEIN"/>
    <property type="match status" value="1"/>
</dbReference>
<evidence type="ECO:0000313" key="1">
    <source>
        <dbReference type="EMBL" id="MBZ0159738.1"/>
    </source>
</evidence>